<keyword evidence="3" id="KW-0813">Transport</keyword>
<evidence type="ECO:0000256" key="8">
    <source>
        <dbReference type="ARBA" id="ARBA00022927"/>
    </source>
</evidence>
<keyword evidence="8" id="KW-0653">Protein transport</keyword>
<dbReference type="Gene3D" id="2.40.70.10">
    <property type="entry name" value="Acid Proteases"/>
    <property type="match status" value="1"/>
</dbReference>
<feature type="non-terminal residue" evidence="13">
    <location>
        <position position="1"/>
    </location>
</feature>
<evidence type="ECO:0000313" key="13">
    <source>
        <dbReference type="EMBL" id="JAC83466.1"/>
    </source>
</evidence>
<dbReference type="InterPro" id="IPR015940">
    <property type="entry name" value="UBA"/>
</dbReference>
<dbReference type="SMART" id="SM00165">
    <property type="entry name" value="UBA"/>
    <property type="match status" value="1"/>
</dbReference>
<sequence>SRLSIWQDSADLFVMRITVTTVDGEVYPVEIGLDETLENVKIIMEAETGIPATSQVLLFEGKPLADGLTSSAAGLKENDLLLLMKQPEPASRGAPQSSSAGGAPANRLGLAPDGSAADPAAMMRQIGSNAHLMQQLASGNPRLHEAVQRGDAEAFQGLLREEAKRRQDEEAKRQQEMQRLMADPLNPENQAKIAEMINQKNVQEAFENAMEHNPELFGTVIMLYVDMEVNGSKVKAFVDSGAQSTIMSKRCAEEIGIMRLCDTRFSGIAKGVGTSRIIGRVHAAPLKVGSSHLTASITIIEQDDMDFLFGLDMLKRHQCMIDLMNNELKFGSCGESLRFLPEHELPARARQADSDAPPPPPPPESVPGQTGNSDPKPTTSSYHETANTAGVESKISQLVQLGFSQAQAMQALNACGGDVDQAAALLFGGW</sequence>
<dbReference type="GO" id="GO:0004190">
    <property type="term" value="F:aspartic-type endopeptidase activity"/>
    <property type="evidence" value="ECO:0007669"/>
    <property type="project" value="UniProtKB-KW"/>
</dbReference>
<dbReference type="CDD" id="cd01796">
    <property type="entry name" value="Ubl_Ddi1_like"/>
    <property type="match status" value="1"/>
</dbReference>
<dbReference type="PROSITE" id="PS50030">
    <property type="entry name" value="UBA"/>
    <property type="match status" value="1"/>
</dbReference>
<dbReference type="AlphaFoldDB" id="A0A061SL61"/>
<evidence type="ECO:0000256" key="2">
    <source>
        <dbReference type="ARBA" id="ARBA00009136"/>
    </source>
</evidence>
<dbReference type="Pfam" id="PF09668">
    <property type="entry name" value="Asp_protease"/>
    <property type="match status" value="1"/>
</dbReference>
<keyword evidence="4" id="KW-0963">Cytoplasm</keyword>
<dbReference type="SUPFAM" id="SSF46934">
    <property type="entry name" value="UBA-like"/>
    <property type="match status" value="1"/>
</dbReference>
<proteinExistence type="inferred from homology"/>
<name>A0A061SL61_9CHLO</name>
<feature type="compositionally biased region" description="Low complexity" evidence="9">
    <location>
        <begin position="89"/>
        <end position="105"/>
    </location>
</feature>
<keyword evidence="5" id="KW-0645">Protease</keyword>
<dbReference type="CDD" id="cd14309">
    <property type="entry name" value="UBA_scDdi1_like"/>
    <property type="match status" value="1"/>
</dbReference>
<feature type="domain" description="Ubiquitin-like" evidence="11">
    <location>
        <begin position="15"/>
        <end position="84"/>
    </location>
</feature>
<dbReference type="InterPro" id="IPR019103">
    <property type="entry name" value="Peptidase_aspartic_DDI1-type"/>
</dbReference>
<protein>
    <submittedName>
        <fullName evidence="13">DNA damage-inducible protein 1</fullName>
    </submittedName>
</protein>
<dbReference type="Pfam" id="PF24669">
    <property type="entry name" value="Ddi2_HDD"/>
    <property type="match status" value="1"/>
</dbReference>
<feature type="region of interest" description="Disordered" evidence="9">
    <location>
        <begin position="347"/>
        <end position="387"/>
    </location>
</feature>
<dbReference type="GO" id="GO:0031593">
    <property type="term" value="F:polyubiquitin modification-dependent protein binding"/>
    <property type="evidence" value="ECO:0007669"/>
    <property type="project" value="UniProtKB-ARBA"/>
</dbReference>
<feature type="compositionally biased region" description="Pro residues" evidence="9">
    <location>
        <begin position="356"/>
        <end position="365"/>
    </location>
</feature>
<reference evidence="13" key="1">
    <citation type="submission" date="2014-05" db="EMBL/GenBank/DDBJ databases">
        <title>The transcriptome of the halophilic microalga Tetraselmis sp. GSL018 isolated from the Great Salt Lake, Utah.</title>
        <authorList>
            <person name="Jinkerson R.E."/>
            <person name="D'Adamo S."/>
            <person name="Posewitz M.C."/>
        </authorList>
    </citation>
    <scope>NUCLEOTIDE SEQUENCE</scope>
    <source>
        <strain evidence="13">GSL018</strain>
    </source>
</reference>
<dbReference type="Gene3D" id="3.10.20.90">
    <property type="entry name" value="Phosphatidylinositol 3-kinase Catalytic Subunit, Chain A, domain 1"/>
    <property type="match status" value="1"/>
</dbReference>
<feature type="compositionally biased region" description="Polar residues" evidence="9">
    <location>
        <begin position="367"/>
        <end position="387"/>
    </location>
</feature>
<dbReference type="GO" id="GO:0005737">
    <property type="term" value="C:cytoplasm"/>
    <property type="evidence" value="ECO:0007669"/>
    <property type="project" value="UniProtKB-SubCell"/>
</dbReference>
<evidence type="ECO:0000313" key="12">
    <source>
        <dbReference type="EMBL" id="JAC74404.1"/>
    </source>
</evidence>
<evidence type="ECO:0000256" key="5">
    <source>
        <dbReference type="ARBA" id="ARBA00022670"/>
    </source>
</evidence>
<dbReference type="InterPro" id="IPR019954">
    <property type="entry name" value="Ubiquitin_CS"/>
</dbReference>
<evidence type="ECO:0000256" key="6">
    <source>
        <dbReference type="ARBA" id="ARBA00022750"/>
    </source>
</evidence>
<dbReference type="InterPro" id="IPR057273">
    <property type="entry name" value="Ddi1/2_HDD"/>
</dbReference>
<dbReference type="InterPro" id="IPR000626">
    <property type="entry name" value="Ubiquitin-like_dom"/>
</dbReference>
<dbReference type="Pfam" id="PF00627">
    <property type="entry name" value="UBA"/>
    <property type="match status" value="1"/>
</dbReference>
<dbReference type="Gene3D" id="1.10.8.10">
    <property type="entry name" value="DNA helicase RuvA subunit, C-terminal domain"/>
    <property type="match status" value="1"/>
</dbReference>
<gene>
    <name evidence="13" type="primary">DDI1</name>
    <name evidence="12" type="ORF">TSPGSL018_26062</name>
    <name evidence="13" type="ORF">TSPGSL018_3296</name>
</gene>
<organism evidence="13">
    <name type="scientific">Tetraselmis sp. GSL018</name>
    <dbReference type="NCBI Taxonomy" id="582737"/>
    <lineage>
        <taxon>Eukaryota</taxon>
        <taxon>Viridiplantae</taxon>
        <taxon>Chlorophyta</taxon>
        <taxon>core chlorophytes</taxon>
        <taxon>Chlorodendrophyceae</taxon>
        <taxon>Chlorodendrales</taxon>
        <taxon>Chlorodendraceae</taxon>
        <taxon>Tetraselmis</taxon>
    </lineage>
</organism>
<comment type="similarity">
    <text evidence="2">Belongs to the DDI1 family.</text>
</comment>
<evidence type="ECO:0000259" key="11">
    <source>
        <dbReference type="PROSITE" id="PS50053"/>
    </source>
</evidence>
<dbReference type="SUPFAM" id="SSF50630">
    <property type="entry name" value="Acid proteases"/>
    <property type="match status" value="1"/>
</dbReference>
<evidence type="ECO:0000256" key="1">
    <source>
        <dbReference type="ARBA" id="ARBA00004496"/>
    </source>
</evidence>
<dbReference type="GO" id="GO:0006508">
    <property type="term" value="P:proteolysis"/>
    <property type="evidence" value="ECO:0007669"/>
    <property type="project" value="UniProtKB-KW"/>
</dbReference>
<dbReference type="SMART" id="SM00213">
    <property type="entry name" value="UBQ"/>
    <property type="match status" value="1"/>
</dbReference>
<dbReference type="EMBL" id="GBEZ01001510">
    <property type="protein sequence ID" value="JAC83466.1"/>
    <property type="molecule type" value="Transcribed_RNA"/>
</dbReference>
<dbReference type="Pfam" id="PF00240">
    <property type="entry name" value="ubiquitin"/>
    <property type="match status" value="1"/>
</dbReference>
<dbReference type="CDD" id="cd05479">
    <property type="entry name" value="RP_DDI"/>
    <property type="match status" value="1"/>
</dbReference>
<dbReference type="InterPro" id="IPR021109">
    <property type="entry name" value="Peptidase_aspartic_dom_sf"/>
</dbReference>
<dbReference type="PROSITE" id="PS50053">
    <property type="entry name" value="UBIQUITIN_2"/>
    <property type="match status" value="1"/>
</dbReference>
<comment type="subcellular location">
    <subcellularLocation>
        <location evidence="1">Cytoplasm</location>
    </subcellularLocation>
</comment>
<dbReference type="EMBL" id="GBEZ01011378">
    <property type="protein sequence ID" value="JAC74404.1"/>
    <property type="molecule type" value="Transcribed_RNA"/>
</dbReference>
<evidence type="ECO:0000259" key="10">
    <source>
        <dbReference type="PROSITE" id="PS50030"/>
    </source>
</evidence>
<feature type="region of interest" description="Disordered" evidence="9">
    <location>
        <begin position="88"/>
        <end position="117"/>
    </location>
</feature>
<dbReference type="InterPro" id="IPR009060">
    <property type="entry name" value="UBA-like_sf"/>
</dbReference>
<feature type="domain" description="UBA" evidence="10">
    <location>
        <begin position="392"/>
        <end position="429"/>
    </location>
</feature>
<dbReference type="InterPro" id="IPR033882">
    <property type="entry name" value="DDI1_N"/>
</dbReference>
<dbReference type="PANTHER" id="PTHR12917:SF1">
    <property type="entry name" value="AT13091P"/>
    <property type="match status" value="1"/>
</dbReference>
<evidence type="ECO:0000256" key="3">
    <source>
        <dbReference type="ARBA" id="ARBA00022448"/>
    </source>
</evidence>
<keyword evidence="7" id="KW-0378">Hydrolase</keyword>
<evidence type="ECO:0000256" key="9">
    <source>
        <dbReference type="SAM" id="MobiDB-lite"/>
    </source>
</evidence>
<accession>A0A061SL61</accession>
<dbReference type="PANTHER" id="PTHR12917">
    <property type="entry name" value="ASPARTYL PROTEASE DDI-RELATED"/>
    <property type="match status" value="1"/>
</dbReference>
<dbReference type="SUPFAM" id="SSF54236">
    <property type="entry name" value="Ubiquitin-like"/>
    <property type="match status" value="1"/>
</dbReference>
<evidence type="ECO:0000256" key="4">
    <source>
        <dbReference type="ARBA" id="ARBA00022490"/>
    </source>
</evidence>
<dbReference type="InterPro" id="IPR029071">
    <property type="entry name" value="Ubiquitin-like_domsf"/>
</dbReference>
<evidence type="ECO:0000256" key="7">
    <source>
        <dbReference type="ARBA" id="ARBA00022801"/>
    </source>
</evidence>
<dbReference type="PROSITE" id="PS00299">
    <property type="entry name" value="UBIQUITIN_1"/>
    <property type="match status" value="1"/>
</dbReference>
<dbReference type="GO" id="GO:0015031">
    <property type="term" value="P:protein transport"/>
    <property type="evidence" value="ECO:0007669"/>
    <property type="project" value="UniProtKB-KW"/>
</dbReference>
<keyword evidence="6" id="KW-0064">Aspartyl protease</keyword>
<dbReference type="MEROPS" id="A28.A06"/>